<dbReference type="InterPro" id="IPR031322">
    <property type="entry name" value="Shikimate/glucono_kinase"/>
</dbReference>
<feature type="binding site" evidence="11">
    <location>
        <position position="152"/>
    </location>
    <ligand>
        <name>substrate</name>
    </ligand>
</feature>
<keyword evidence="4 11" id="KW-0028">Amino-acid biosynthesis</keyword>
<evidence type="ECO:0000256" key="7">
    <source>
        <dbReference type="ARBA" id="ARBA00022777"/>
    </source>
</evidence>
<proteinExistence type="inferred from homology"/>
<dbReference type="STRING" id="43775.SAMN04489760_105125"/>
<dbReference type="UniPathway" id="UPA00053">
    <property type="reaction ID" value="UER00088"/>
</dbReference>
<dbReference type="InterPro" id="IPR000623">
    <property type="entry name" value="Shikimate_kinase/TSH1"/>
</dbReference>
<name>A0A1H7W213_9BACT</name>
<evidence type="ECO:0000256" key="4">
    <source>
        <dbReference type="ARBA" id="ARBA00022605"/>
    </source>
</evidence>
<gene>
    <name evidence="11" type="primary">aroK</name>
    <name evidence="13" type="ORF">SAMN04489760_105125</name>
</gene>
<feature type="binding site" evidence="11">
    <location>
        <position position="61"/>
    </location>
    <ligand>
        <name>substrate</name>
    </ligand>
</feature>
<feature type="binding site" evidence="11">
    <location>
        <position position="125"/>
    </location>
    <ligand>
        <name>ATP</name>
        <dbReference type="ChEBI" id="CHEBI:30616"/>
    </ligand>
</feature>
<dbReference type="PANTHER" id="PTHR21087">
    <property type="entry name" value="SHIKIMATE KINASE"/>
    <property type="match status" value="1"/>
</dbReference>
<comment type="subunit">
    <text evidence="11">Monomer.</text>
</comment>
<evidence type="ECO:0000256" key="3">
    <source>
        <dbReference type="ARBA" id="ARBA00012154"/>
    </source>
</evidence>
<evidence type="ECO:0000313" key="14">
    <source>
        <dbReference type="Proteomes" id="UP000198744"/>
    </source>
</evidence>
<comment type="cofactor">
    <cofactor evidence="11">
        <name>Mg(2+)</name>
        <dbReference type="ChEBI" id="CHEBI:18420"/>
    </cofactor>
    <text evidence="11">Binds 1 Mg(2+) ion per subunit.</text>
</comment>
<feature type="binding site" evidence="11">
    <location>
        <position position="83"/>
    </location>
    <ligand>
        <name>substrate</name>
    </ligand>
</feature>
<dbReference type="EC" id="2.7.1.71" evidence="3 11"/>
<comment type="catalytic activity">
    <reaction evidence="10 11">
        <text>shikimate + ATP = 3-phosphoshikimate + ADP + H(+)</text>
        <dbReference type="Rhea" id="RHEA:13121"/>
        <dbReference type="ChEBI" id="CHEBI:15378"/>
        <dbReference type="ChEBI" id="CHEBI:30616"/>
        <dbReference type="ChEBI" id="CHEBI:36208"/>
        <dbReference type="ChEBI" id="CHEBI:145989"/>
        <dbReference type="ChEBI" id="CHEBI:456216"/>
        <dbReference type="EC" id="2.7.1.71"/>
    </reaction>
</comment>
<feature type="region of interest" description="Disordered" evidence="12">
    <location>
        <begin position="117"/>
        <end position="139"/>
    </location>
</feature>
<dbReference type="Proteomes" id="UP000198744">
    <property type="component" value="Unassembled WGS sequence"/>
</dbReference>
<dbReference type="GO" id="GO:0004765">
    <property type="term" value="F:shikimate kinase activity"/>
    <property type="evidence" value="ECO:0007669"/>
    <property type="project" value="UniProtKB-UniRule"/>
</dbReference>
<dbReference type="PROSITE" id="PS01128">
    <property type="entry name" value="SHIKIMATE_KINASE"/>
    <property type="match status" value="1"/>
</dbReference>
<dbReference type="GO" id="GO:0005524">
    <property type="term" value="F:ATP binding"/>
    <property type="evidence" value="ECO:0007669"/>
    <property type="project" value="UniProtKB-UniRule"/>
</dbReference>
<feature type="binding site" evidence="11">
    <location>
        <position position="19"/>
    </location>
    <ligand>
        <name>Mg(2+)</name>
        <dbReference type="ChEBI" id="CHEBI:18420"/>
    </ligand>
</feature>
<accession>A0A1H7W213</accession>
<comment type="pathway">
    <text evidence="1 11">Metabolic intermediate biosynthesis; chorismate biosynthesis; chorismate from D-erythrose 4-phosphate and phosphoenolpyruvate: step 5/7.</text>
</comment>
<evidence type="ECO:0000256" key="2">
    <source>
        <dbReference type="ARBA" id="ARBA00006997"/>
    </source>
</evidence>
<sequence>MLPNDRNIILIGYRGTGKTSVGRELARRLNRPFHDTDVLVEAREGRSIRDMVDQEGWAFFREREKAALRSLETIHRCVVATGGGAVLDPENAGVLKAMGWIVLLTAEEGILVRRMRNDPASHGQRPSFSAKDTAELSEQDAIRETTEILTQRMPIYRRLADLVIDTSSATLEEIVEEILCRFSLNGSKEAAASDGSGSRGG</sequence>
<evidence type="ECO:0000256" key="5">
    <source>
        <dbReference type="ARBA" id="ARBA00022679"/>
    </source>
</evidence>
<dbReference type="GO" id="GO:0009423">
    <property type="term" value="P:chorismate biosynthetic process"/>
    <property type="evidence" value="ECO:0007669"/>
    <property type="project" value="UniProtKB-UniRule"/>
</dbReference>
<dbReference type="InterPro" id="IPR027417">
    <property type="entry name" value="P-loop_NTPase"/>
</dbReference>
<keyword evidence="9 11" id="KW-0057">Aromatic amino acid biosynthesis</keyword>
<dbReference type="CDD" id="cd00464">
    <property type="entry name" value="SK"/>
    <property type="match status" value="1"/>
</dbReference>
<comment type="function">
    <text evidence="11">Catalyzes the specific phosphorylation of the 3-hydroxyl group of shikimic acid using ATP as a cosubstrate.</text>
</comment>
<evidence type="ECO:0000256" key="1">
    <source>
        <dbReference type="ARBA" id="ARBA00004842"/>
    </source>
</evidence>
<dbReference type="SUPFAM" id="SSF52540">
    <property type="entry name" value="P-loop containing nucleoside triphosphate hydrolases"/>
    <property type="match status" value="1"/>
</dbReference>
<reference evidence="13 14" key="1">
    <citation type="submission" date="2016-10" db="EMBL/GenBank/DDBJ databases">
        <authorList>
            <person name="de Groot N.N."/>
        </authorList>
    </citation>
    <scope>NUCLEOTIDE SEQUENCE [LARGE SCALE GENOMIC DNA]</scope>
    <source>
        <strain evidence="13 14">DSM 8423</strain>
    </source>
</reference>
<evidence type="ECO:0000256" key="12">
    <source>
        <dbReference type="SAM" id="MobiDB-lite"/>
    </source>
</evidence>
<dbReference type="Gene3D" id="3.40.50.300">
    <property type="entry name" value="P-loop containing nucleotide triphosphate hydrolases"/>
    <property type="match status" value="1"/>
</dbReference>
<dbReference type="GO" id="GO:0009073">
    <property type="term" value="P:aromatic amino acid family biosynthetic process"/>
    <property type="evidence" value="ECO:0007669"/>
    <property type="project" value="UniProtKB-KW"/>
</dbReference>
<evidence type="ECO:0000256" key="6">
    <source>
        <dbReference type="ARBA" id="ARBA00022741"/>
    </source>
</evidence>
<dbReference type="EMBL" id="FOBS01000005">
    <property type="protein sequence ID" value="SEM15546.1"/>
    <property type="molecule type" value="Genomic_DNA"/>
</dbReference>
<dbReference type="GO" id="GO:0000287">
    <property type="term" value="F:magnesium ion binding"/>
    <property type="evidence" value="ECO:0007669"/>
    <property type="project" value="UniProtKB-UniRule"/>
</dbReference>
<keyword evidence="7 11" id="KW-0418">Kinase</keyword>
<organism evidence="13 14">
    <name type="scientific">Syntrophus gentianae</name>
    <dbReference type="NCBI Taxonomy" id="43775"/>
    <lineage>
        <taxon>Bacteria</taxon>
        <taxon>Pseudomonadati</taxon>
        <taxon>Thermodesulfobacteriota</taxon>
        <taxon>Syntrophia</taxon>
        <taxon>Syntrophales</taxon>
        <taxon>Syntrophaceae</taxon>
        <taxon>Syntrophus</taxon>
    </lineage>
</organism>
<dbReference type="AlphaFoldDB" id="A0A1H7W213"/>
<dbReference type="PANTHER" id="PTHR21087:SF16">
    <property type="entry name" value="SHIKIMATE KINASE 1, CHLOROPLASTIC"/>
    <property type="match status" value="1"/>
</dbReference>
<protein>
    <recommendedName>
        <fullName evidence="3 11">Shikimate kinase</fullName>
        <shortName evidence="11">SK</shortName>
        <ecNumber evidence="3 11">2.7.1.71</ecNumber>
    </recommendedName>
</protein>
<keyword evidence="14" id="KW-1185">Reference proteome</keyword>
<keyword evidence="5 11" id="KW-0808">Transferase</keyword>
<evidence type="ECO:0000313" key="13">
    <source>
        <dbReference type="EMBL" id="SEM15546.1"/>
    </source>
</evidence>
<keyword evidence="11" id="KW-0479">Metal-binding</keyword>
<comment type="similarity">
    <text evidence="2 11">Belongs to the shikimate kinase family.</text>
</comment>
<dbReference type="RefSeq" id="WP_175476373.1">
    <property type="nucleotide sequence ID" value="NZ_FOBS01000005.1"/>
</dbReference>
<evidence type="ECO:0000256" key="10">
    <source>
        <dbReference type="ARBA" id="ARBA00048567"/>
    </source>
</evidence>
<keyword evidence="8 11" id="KW-0067">ATP-binding</keyword>
<dbReference type="Pfam" id="PF01202">
    <property type="entry name" value="SKI"/>
    <property type="match status" value="1"/>
</dbReference>
<dbReference type="GO" id="GO:0008652">
    <property type="term" value="P:amino acid biosynthetic process"/>
    <property type="evidence" value="ECO:0007669"/>
    <property type="project" value="UniProtKB-KW"/>
</dbReference>
<feature type="binding site" evidence="11">
    <location>
        <begin position="15"/>
        <end position="20"/>
    </location>
    <ligand>
        <name>ATP</name>
        <dbReference type="ChEBI" id="CHEBI:30616"/>
    </ligand>
</feature>
<evidence type="ECO:0000256" key="9">
    <source>
        <dbReference type="ARBA" id="ARBA00023141"/>
    </source>
</evidence>
<comment type="subcellular location">
    <subcellularLocation>
        <location evidence="11">Cytoplasm</location>
    </subcellularLocation>
</comment>
<dbReference type="PRINTS" id="PR01100">
    <property type="entry name" value="SHIKIMTKNASE"/>
</dbReference>
<dbReference type="InterPro" id="IPR023000">
    <property type="entry name" value="Shikimate_kinase_CS"/>
</dbReference>
<comment type="caution">
    <text evidence="11">Lacks conserved residue(s) required for the propagation of feature annotation.</text>
</comment>
<dbReference type="GO" id="GO:0005829">
    <property type="term" value="C:cytosol"/>
    <property type="evidence" value="ECO:0007669"/>
    <property type="project" value="TreeGrafter"/>
</dbReference>
<evidence type="ECO:0000256" key="8">
    <source>
        <dbReference type="ARBA" id="ARBA00022840"/>
    </source>
</evidence>
<keyword evidence="6 11" id="KW-0547">Nucleotide-binding</keyword>
<keyword evidence="11" id="KW-0963">Cytoplasm</keyword>
<evidence type="ECO:0000256" key="11">
    <source>
        <dbReference type="HAMAP-Rule" id="MF_00109"/>
    </source>
</evidence>
<dbReference type="HAMAP" id="MF_00109">
    <property type="entry name" value="Shikimate_kinase"/>
    <property type="match status" value="1"/>
</dbReference>
<feature type="binding site" evidence="11">
    <location>
        <position position="37"/>
    </location>
    <ligand>
        <name>substrate</name>
    </ligand>
</feature>
<keyword evidence="11" id="KW-0460">Magnesium</keyword>